<accession>A0A381U5K2</accession>
<dbReference type="AlphaFoldDB" id="A0A381U5K2"/>
<evidence type="ECO:0000313" key="2">
    <source>
        <dbReference type="EMBL" id="SVA21763.1"/>
    </source>
</evidence>
<feature type="transmembrane region" description="Helical" evidence="1">
    <location>
        <begin position="12"/>
        <end position="32"/>
    </location>
</feature>
<protein>
    <recommendedName>
        <fullName evidence="3">Cytochrome C</fullName>
    </recommendedName>
</protein>
<evidence type="ECO:0008006" key="3">
    <source>
        <dbReference type="Google" id="ProtNLM"/>
    </source>
</evidence>
<dbReference type="InterPro" id="IPR036280">
    <property type="entry name" value="Multihaem_cyt_sf"/>
</dbReference>
<dbReference type="EMBL" id="UINC01005506">
    <property type="protein sequence ID" value="SVA21763.1"/>
    <property type="molecule type" value="Genomic_DNA"/>
</dbReference>
<keyword evidence="1" id="KW-0812">Transmembrane</keyword>
<gene>
    <name evidence="2" type="ORF">METZ01_LOCUS74617</name>
</gene>
<proteinExistence type="predicted"/>
<reference evidence="2" key="1">
    <citation type="submission" date="2018-05" db="EMBL/GenBank/DDBJ databases">
        <authorList>
            <person name="Lanie J.A."/>
            <person name="Ng W.-L."/>
            <person name="Kazmierczak K.M."/>
            <person name="Andrzejewski T.M."/>
            <person name="Davidsen T.M."/>
            <person name="Wayne K.J."/>
            <person name="Tettelin H."/>
            <person name="Glass J.I."/>
            <person name="Rusch D."/>
            <person name="Podicherti R."/>
            <person name="Tsui H.-C.T."/>
            <person name="Winkler M.E."/>
        </authorList>
    </citation>
    <scope>NUCLEOTIDE SEQUENCE</scope>
</reference>
<dbReference type="SUPFAM" id="SSF48695">
    <property type="entry name" value="Multiheme cytochromes"/>
    <property type="match status" value="1"/>
</dbReference>
<sequence>MSISVTEALRPAKKPALIGLLVLLGMFVGVWINDTYFSDRTPAQPIEFSHRVHASDNEIPCQYCHIYAS</sequence>
<evidence type="ECO:0000256" key="1">
    <source>
        <dbReference type="SAM" id="Phobius"/>
    </source>
</evidence>
<dbReference type="CDD" id="cd08168">
    <property type="entry name" value="Cytochrom_C3"/>
    <property type="match status" value="1"/>
</dbReference>
<keyword evidence="1" id="KW-0472">Membrane</keyword>
<organism evidence="2">
    <name type="scientific">marine metagenome</name>
    <dbReference type="NCBI Taxonomy" id="408172"/>
    <lineage>
        <taxon>unclassified sequences</taxon>
        <taxon>metagenomes</taxon>
        <taxon>ecological metagenomes</taxon>
    </lineage>
</organism>
<keyword evidence="1" id="KW-1133">Transmembrane helix</keyword>
<feature type="non-terminal residue" evidence="2">
    <location>
        <position position="69"/>
    </location>
</feature>
<name>A0A381U5K2_9ZZZZ</name>